<gene>
    <name evidence="1" type="primary">Contig3544.g3781</name>
    <name evidence="1" type="ORF">STYLEM_7645</name>
</gene>
<evidence type="ECO:0000313" key="1">
    <source>
        <dbReference type="EMBL" id="CDW78664.1"/>
    </source>
</evidence>
<accession>A0A078A8X0</accession>
<proteinExistence type="predicted"/>
<dbReference type="EMBL" id="CCKQ01007308">
    <property type="protein sequence ID" value="CDW78664.1"/>
    <property type="molecule type" value="Genomic_DNA"/>
</dbReference>
<organism evidence="1 2">
    <name type="scientific">Stylonychia lemnae</name>
    <name type="common">Ciliate</name>
    <dbReference type="NCBI Taxonomy" id="5949"/>
    <lineage>
        <taxon>Eukaryota</taxon>
        <taxon>Sar</taxon>
        <taxon>Alveolata</taxon>
        <taxon>Ciliophora</taxon>
        <taxon>Intramacronucleata</taxon>
        <taxon>Spirotrichea</taxon>
        <taxon>Stichotrichia</taxon>
        <taxon>Sporadotrichida</taxon>
        <taxon>Oxytrichidae</taxon>
        <taxon>Stylonychinae</taxon>
        <taxon>Stylonychia</taxon>
    </lineage>
</organism>
<reference evidence="1 2" key="1">
    <citation type="submission" date="2014-06" db="EMBL/GenBank/DDBJ databases">
        <authorList>
            <person name="Swart Estienne"/>
        </authorList>
    </citation>
    <scope>NUCLEOTIDE SEQUENCE [LARGE SCALE GENOMIC DNA]</scope>
    <source>
        <strain evidence="1 2">130c</strain>
    </source>
</reference>
<sequence length="437" mass="50954">MLQNLNQPKVRNLAHETLYFRSPIELAQILQQNEEERRKKEQVFSDFHQLLQHRLKEEEGISPETCETYFKTLKKQNLVPIDIEEEQQQASQANINSTQIQDNSQSNTDDYKIMNKSPKPIALQCMTVPPIDYDKYNQDGIKAWDLGCSVVEDFILPELKNDDQKSIQVKAVKYDEIMQNLYPQDVQANIKSSTLNQQKIQYMYKNPYHQEIGNTDKKSQLHDFSKVINRDKAACLNIKMLGGHSRNKNQLQSLSHQYDNSVPGVGRYNVSYDQVAYQIQPLVMNKKTFNRRIKQGDFNHILDRSRLAQSSDDLDSQVIEKNSRFEKKERLKSQSIGYRRSNNNKNINILRNLQELSKKFNQTNKQTKLQPQQVEQSPYKNINFTSFIQMKSRKQLIQTNVVGVSSSEIKSYKQISQDKPKQRQNLGVKFTINSAII</sequence>
<dbReference type="AlphaFoldDB" id="A0A078A8X0"/>
<dbReference type="InParanoid" id="A0A078A8X0"/>
<name>A0A078A8X0_STYLE</name>
<dbReference type="Proteomes" id="UP000039865">
    <property type="component" value="Unassembled WGS sequence"/>
</dbReference>
<keyword evidence="2" id="KW-1185">Reference proteome</keyword>
<evidence type="ECO:0000313" key="2">
    <source>
        <dbReference type="Proteomes" id="UP000039865"/>
    </source>
</evidence>
<protein>
    <submittedName>
        <fullName evidence="1">Uncharacterized protein</fullName>
    </submittedName>
</protein>